<dbReference type="Gene3D" id="3.40.1350.10">
    <property type="match status" value="1"/>
</dbReference>
<organism evidence="3 6">
    <name type="scientific">Methanohalophilus halophilus</name>
    <dbReference type="NCBI Taxonomy" id="2177"/>
    <lineage>
        <taxon>Archaea</taxon>
        <taxon>Methanobacteriati</taxon>
        <taxon>Methanobacteriota</taxon>
        <taxon>Stenosarchaea group</taxon>
        <taxon>Methanomicrobia</taxon>
        <taxon>Methanosarcinales</taxon>
        <taxon>Methanosarcinaceae</taxon>
        <taxon>Methanohalophilus</taxon>
    </lineage>
</organism>
<evidence type="ECO:0000313" key="8">
    <source>
        <dbReference type="Proteomes" id="UP000267921"/>
    </source>
</evidence>
<evidence type="ECO:0000313" key="5">
    <source>
        <dbReference type="EMBL" id="SDW14109.1"/>
    </source>
</evidence>
<dbReference type="InterPro" id="IPR011579">
    <property type="entry name" value="ATPase_dom"/>
</dbReference>
<dbReference type="KEGG" id="mhaz:BHR79_02970"/>
<dbReference type="RefSeq" id="WP_072562271.1">
    <property type="nucleotide sequence ID" value="NZ_CP017921.1"/>
</dbReference>
<protein>
    <submittedName>
        <fullName evidence="3">AAA family ATPase</fullName>
    </submittedName>
    <submittedName>
        <fullName evidence="4">ATP-binding protein</fullName>
    </submittedName>
</protein>
<dbReference type="InterPro" id="IPR027417">
    <property type="entry name" value="P-loop_NTPase"/>
</dbReference>
<evidence type="ECO:0000313" key="7">
    <source>
        <dbReference type="Proteomes" id="UP000198669"/>
    </source>
</evidence>
<dbReference type="InterPro" id="IPR004256">
    <property type="entry name" value="DUF234"/>
</dbReference>
<dbReference type="PANTHER" id="PTHR34704:SF1">
    <property type="entry name" value="ATPASE"/>
    <property type="match status" value="1"/>
</dbReference>
<keyword evidence="4" id="KW-0547">Nucleotide-binding</keyword>
<dbReference type="EMBL" id="CP017921">
    <property type="protein sequence ID" value="APH39859.1"/>
    <property type="molecule type" value="Genomic_DNA"/>
</dbReference>
<evidence type="ECO:0000313" key="4">
    <source>
        <dbReference type="EMBL" id="RNI08499.1"/>
    </source>
</evidence>
<dbReference type="InterPro" id="IPR036390">
    <property type="entry name" value="WH_DNA-bd_sf"/>
</dbReference>
<dbReference type="GO" id="GO:0003676">
    <property type="term" value="F:nucleic acid binding"/>
    <property type="evidence" value="ECO:0007669"/>
    <property type="project" value="InterPro"/>
</dbReference>
<proteinExistence type="predicted"/>
<evidence type="ECO:0000259" key="2">
    <source>
        <dbReference type="Pfam" id="PF03008"/>
    </source>
</evidence>
<evidence type="ECO:0000313" key="6">
    <source>
        <dbReference type="Proteomes" id="UP000186879"/>
    </source>
</evidence>
<evidence type="ECO:0000313" key="3">
    <source>
        <dbReference type="EMBL" id="APH39859.1"/>
    </source>
</evidence>
<reference evidence="5 7" key="2">
    <citation type="submission" date="2016-10" db="EMBL/GenBank/DDBJ databases">
        <authorList>
            <person name="de Groot N.N."/>
        </authorList>
    </citation>
    <scope>NUCLEOTIDE SEQUENCE [LARGE SCALE GENOMIC DNA]</scope>
    <source>
        <strain evidence="5 7">Z-7982</strain>
    </source>
</reference>
<dbReference type="OrthoDB" id="132045at2157"/>
<accession>A0A1L3Q4Q6</accession>
<dbReference type="InterPro" id="IPR011856">
    <property type="entry name" value="tRNA_endonuc-like_dom_sf"/>
</dbReference>
<gene>
    <name evidence="3" type="ORF">BHR79_02970</name>
    <name evidence="4" type="ORF">EFE40_07910</name>
    <name evidence="5" type="ORF">SAMN04515625_0423</name>
</gene>
<dbReference type="SUPFAM" id="SSF52980">
    <property type="entry name" value="Restriction endonuclease-like"/>
    <property type="match status" value="1"/>
</dbReference>
<dbReference type="EMBL" id="FNMU01000001">
    <property type="protein sequence ID" value="SDW14109.1"/>
    <property type="molecule type" value="Genomic_DNA"/>
</dbReference>
<dbReference type="Pfam" id="PF03008">
    <property type="entry name" value="DUF234"/>
    <property type="match status" value="1"/>
</dbReference>
<dbReference type="Proteomes" id="UP000186879">
    <property type="component" value="Chromosome"/>
</dbReference>
<dbReference type="GO" id="GO:0005524">
    <property type="term" value="F:ATP binding"/>
    <property type="evidence" value="ECO:0007669"/>
    <property type="project" value="UniProtKB-KW"/>
</dbReference>
<feature type="domain" description="ATPase" evidence="1">
    <location>
        <begin position="5"/>
        <end position="204"/>
    </location>
</feature>
<dbReference type="Proteomes" id="UP000267921">
    <property type="component" value="Unassembled WGS sequence"/>
</dbReference>
<name>A0A1L3Q4Q6_9EURY</name>
<evidence type="ECO:0000259" key="1">
    <source>
        <dbReference type="Pfam" id="PF01637"/>
    </source>
</evidence>
<dbReference type="PANTHER" id="PTHR34704">
    <property type="entry name" value="ATPASE"/>
    <property type="match status" value="1"/>
</dbReference>
<dbReference type="GeneID" id="30582688"/>
<keyword evidence="6" id="KW-1185">Reference proteome</keyword>
<dbReference type="EMBL" id="RJJG01000005">
    <property type="protein sequence ID" value="RNI08499.1"/>
    <property type="molecule type" value="Genomic_DNA"/>
</dbReference>
<keyword evidence="4" id="KW-0067">ATP-binding</keyword>
<dbReference type="STRING" id="2177.BHR79_02970"/>
<reference evidence="4 8" key="3">
    <citation type="submission" date="2018-10" db="EMBL/GenBank/DDBJ databases">
        <title>Cultivation of a novel Methanohalophilus strain from Kebrit Deep of the Red Sea and a genomic comparison of members of the genus Methanohalophilus.</title>
        <authorList>
            <person name="Guan Y."/>
            <person name="Ngugi D.K."/>
            <person name="Stingl U."/>
        </authorList>
    </citation>
    <scope>NUCLEOTIDE SEQUENCE [LARGE SCALE GENOMIC DNA]</scope>
    <source>
        <strain evidence="4 8">DSM 3094</strain>
    </source>
</reference>
<dbReference type="Gene3D" id="3.40.50.300">
    <property type="entry name" value="P-loop containing nucleotide triphosphate hydrolases"/>
    <property type="match status" value="1"/>
</dbReference>
<feature type="domain" description="DUF234" evidence="2">
    <location>
        <begin position="313"/>
        <end position="412"/>
    </location>
</feature>
<sequence>MFRKFVDRGEELNSLEKEYANGGFSFTVIYGRRRIGKTELITHYIRDKPHIYFLADLRGTSSNVERFRKRAADFFDDFEPRVEGFDGVFEYIAKKWDREEKLVVAIDEFSYLVQQDGSIPSVFQLITDEILRERPVHLILCGSSISMMEKSTLAHSSPLYGRRTGQIQTKPIPFRNIQQFFPDISLEECMQIYGVTGGIPYYLLFFDPEKEFVANLENNVFATDAVLYEESDFLLREEIREPATFMNILHAIATGASRPAEIATRAYLQPKDLSYYLKMLMKLGFVSRQHPIADKPATKKTIYKLEDNFLRFWFRFVLPHKDELEPGNVVPALEDIKKNYDRFLGMTFEDVGKEALIHLNSAGKLPFTFRKIGRQWGKIAAATRGKNDYEIDLVALNAESRDILFCECKWQKQKVGPDVYYSLKEKGGFVDWHPEGQKHFALISRAGFTSRMREIAEEEKVILIDLADMIKG</sequence>
<reference evidence="3 6" key="1">
    <citation type="submission" date="2016-10" db="EMBL/GenBank/DDBJ databases">
        <title>Methanohalophilus halophilus.</title>
        <authorList>
            <person name="L'haridon S."/>
        </authorList>
    </citation>
    <scope>NUCLEOTIDE SEQUENCE [LARGE SCALE GENOMIC DNA]</scope>
    <source>
        <strain evidence="3 6">Z-7982</strain>
    </source>
</reference>
<dbReference type="Pfam" id="PF01637">
    <property type="entry name" value="ATPase_2"/>
    <property type="match status" value="1"/>
</dbReference>
<dbReference type="Proteomes" id="UP000198669">
    <property type="component" value="Unassembled WGS sequence"/>
</dbReference>
<dbReference type="AlphaFoldDB" id="A0A1L3Q4Q6"/>
<dbReference type="SUPFAM" id="SSF52540">
    <property type="entry name" value="P-loop containing nucleoside triphosphate hydrolases"/>
    <property type="match status" value="1"/>
</dbReference>
<dbReference type="SUPFAM" id="SSF46785">
    <property type="entry name" value="Winged helix' DNA-binding domain"/>
    <property type="match status" value="1"/>
</dbReference>
<dbReference type="InterPro" id="IPR011335">
    <property type="entry name" value="Restrct_endonuc-II-like"/>
</dbReference>